<dbReference type="PANTHER" id="PTHR47260">
    <property type="entry name" value="UPF0644 PROTEIN PB2B4.06"/>
    <property type="match status" value="1"/>
</dbReference>
<dbReference type="RefSeq" id="WP_101521157.1">
    <property type="nucleotide sequence ID" value="NZ_PKLZ01000007.1"/>
</dbReference>
<dbReference type="InterPro" id="IPR029069">
    <property type="entry name" value="HotDog_dom_sf"/>
</dbReference>
<evidence type="ECO:0000313" key="1">
    <source>
        <dbReference type="EMBL" id="PLW82689.1"/>
    </source>
</evidence>
<proteinExistence type="predicted"/>
<dbReference type="Gene3D" id="3.10.129.10">
    <property type="entry name" value="Hotdog Thioesterase"/>
    <property type="match status" value="1"/>
</dbReference>
<comment type="caution">
    <text evidence="1">The sequence shown here is derived from an EMBL/GenBank/DDBJ whole genome shotgun (WGS) entry which is preliminary data.</text>
</comment>
<dbReference type="CDD" id="cd03443">
    <property type="entry name" value="PaaI_thioesterase"/>
    <property type="match status" value="1"/>
</dbReference>
<sequence length="224" mass="24355">MIPDFDYDAPIFNPFTSEEIAPPFSAHWEAKRRAAQAVRELTEVLVTSNADIATLNAFTDSITASRQHLAEQPRLYGVTAFIREGGHGHHGEVNHELNAVGGFSNPLAPQLNMWLEKESAFGTVTCGYAYEGPPGYIHGGYIAAIFDQFLGMAQLMGKNPGMTGCLTVRYHRPTPLNTPLDLSASLRGSEGRKTVVTGEMHAAGELTASCEGLFIRPRAPLKVR</sequence>
<protein>
    <submittedName>
        <fullName evidence="1">PaaI family thioesterase</fullName>
    </submittedName>
</protein>
<dbReference type="EMBL" id="PKLZ01000007">
    <property type="protein sequence ID" value="PLW82689.1"/>
    <property type="molecule type" value="Genomic_DNA"/>
</dbReference>
<dbReference type="InterPro" id="IPR052061">
    <property type="entry name" value="PTE-AB_protein"/>
</dbReference>
<reference evidence="2" key="1">
    <citation type="submission" date="2017-11" db="EMBL/GenBank/DDBJ databases">
        <title>The draft genome sequence of Chromatocurvus sp. F02.</title>
        <authorList>
            <person name="Du Z.-J."/>
            <person name="Chang Y.-Q."/>
        </authorList>
    </citation>
    <scope>NUCLEOTIDE SEQUENCE [LARGE SCALE GENOMIC DNA]</scope>
    <source>
        <strain evidence="2">F02</strain>
    </source>
</reference>
<dbReference type="AlphaFoldDB" id="A0A2N5Y2V3"/>
<name>A0A2N5Y2V3_9GAMM</name>
<dbReference type="SUPFAM" id="SSF54637">
    <property type="entry name" value="Thioesterase/thiol ester dehydrase-isomerase"/>
    <property type="match status" value="1"/>
</dbReference>
<dbReference type="PANTHER" id="PTHR47260:SF1">
    <property type="entry name" value="UPF0644 PROTEIN PB2B4.06"/>
    <property type="match status" value="1"/>
</dbReference>
<dbReference type="Proteomes" id="UP000234845">
    <property type="component" value="Unassembled WGS sequence"/>
</dbReference>
<dbReference type="OrthoDB" id="5242242at2"/>
<keyword evidence="2" id="KW-1185">Reference proteome</keyword>
<evidence type="ECO:0000313" key="2">
    <source>
        <dbReference type="Proteomes" id="UP000234845"/>
    </source>
</evidence>
<gene>
    <name evidence="1" type="ORF">CWI75_08895</name>
</gene>
<organism evidence="1 2">
    <name type="scientific">Kineobactrum sediminis</name>
    <dbReference type="NCBI Taxonomy" id="1905677"/>
    <lineage>
        <taxon>Bacteria</taxon>
        <taxon>Pseudomonadati</taxon>
        <taxon>Pseudomonadota</taxon>
        <taxon>Gammaproteobacteria</taxon>
        <taxon>Cellvibrionales</taxon>
        <taxon>Halieaceae</taxon>
        <taxon>Kineobactrum</taxon>
    </lineage>
</organism>
<accession>A0A2N5Y2V3</accession>